<proteinExistence type="predicted"/>
<evidence type="ECO:0000313" key="1">
    <source>
        <dbReference type="EMBL" id="OII77813.1"/>
    </source>
</evidence>
<accession>A0A1J4MY15</accession>
<evidence type="ECO:0000313" key="2">
    <source>
        <dbReference type="Proteomes" id="UP000186804"/>
    </source>
</evidence>
<dbReference type="RefSeq" id="XP_067069659.1">
    <property type="nucleotide sequence ID" value="XM_067211624.1"/>
</dbReference>
<keyword evidence="2" id="KW-1185">Reference proteome</keyword>
<gene>
    <name evidence="1" type="ORF">cand_013890</name>
</gene>
<dbReference type="GeneID" id="92365574"/>
<name>A0A1J4MY15_9CRYT</name>
<dbReference type="EMBL" id="LRBS01000027">
    <property type="protein sequence ID" value="OII77813.1"/>
    <property type="molecule type" value="Genomic_DNA"/>
</dbReference>
<dbReference type="Proteomes" id="UP000186804">
    <property type="component" value="Unassembled WGS sequence"/>
</dbReference>
<sequence>MVVPLSRGQRKRRLATDRIRRKQDLTSYIEKGILEKKKKKISSLKRLKDLELEIRNVELESNINNSTKLLKKSLTRRTREKEKKESLHQMKNILNYPKFISDPFETMKTHLINSIELERDRSNTINGENYNKRDRNTRNKVKKTIVKKSAKYT</sequence>
<comment type="caution">
    <text evidence="1">The sequence shown here is derived from an EMBL/GenBank/DDBJ whole genome shotgun (WGS) entry which is preliminary data.</text>
</comment>
<reference evidence="1 2" key="1">
    <citation type="submission" date="2016-10" db="EMBL/GenBank/DDBJ databases">
        <title>Reductive evolution of mitochondrial metabolism and differential evolution of invasion-related proteins in Cryptosporidium.</title>
        <authorList>
            <person name="Liu S."/>
            <person name="Roellig D.M."/>
            <person name="Guo Y."/>
            <person name="Li N."/>
            <person name="Frace M.A."/>
            <person name="Tang K."/>
            <person name="Zhang L."/>
            <person name="Feng Y."/>
            <person name="Xiao L."/>
        </authorList>
    </citation>
    <scope>NUCLEOTIDE SEQUENCE [LARGE SCALE GENOMIC DNA]</scope>
    <source>
        <strain evidence="1">30847</strain>
    </source>
</reference>
<protein>
    <submittedName>
        <fullName evidence="1">Uncharacterized protein</fullName>
    </submittedName>
</protein>
<dbReference type="VEuPathDB" id="CryptoDB:cand_013890"/>
<organism evidence="1 2">
    <name type="scientific">Cryptosporidium andersoni</name>
    <dbReference type="NCBI Taxonomy" id="117008"/>
    <lineage>
        <taxon>Eukaryota</taxon>
        <taxon>Sar</taxon>
        <taxon>Alveolata</taxon>
        <taxon>Apicomplexa</taxon>
        <taxon>Conoidasida</taxon>
        <taxon>Coccidia</taxon>
        <taxon>Eucoccidiorida</taxon>
        <taxon>Eimeriorina</taxon>
        <taxon>Cryptosporidiidae</taxon>
        <taxon>Cryptosporidium</taxon>
    </lineage>
</organism>
<dbReference type="OrthoDB" id="342445at2759"/>
<dbReference type="AlphaFoldDB" id="A0A1J4MY15"/>